<dbReference type="Proteomes" id="UP000005695">
    <property type="component" value="Unassembled WGS sequence"/>
</dbReference>
<proteinExistence type="predicted"/>
<evidence type="ECO:0000313" key="2">
    <source>
        <dbReference type="Proteomes" id="UP000005695"/>
    </source>
</evidence>
<organism evidence="1 2">
    <name type="scientific">Desulfuromonas acetoxidans (strain DSM 684 / 11070)</name>
    <dbReference type="NCBI Taxonomy" id="281689"/>
    <lineage>
        <taxon>Bacteria</taxon>
        <taxon>Pseudomonadati</taxon>
        <taxon>Thermodesulfobacteriota</taxon>
        <taxon>Desulfuromonadia</taxon>
        <taxon>Desulfuromonadales</taxon>
        <taxon>Desulfuromonadaceae</taxon>
        <taxon>Desulfuromonas</taxon>
    </lineage>
</organism>
<accession>Q1JWY6</accession>
<reference evidence="1" key="2">
    <citation type="submission" date="2006-05" db="EMBL/GenBank/DDBJ databases">
        <title>Sequencing of the draft genome and assembly of Desulfuromonas acetoxidans DSM 684.</title>
        <authorList>
            <consortium name="US DOE Joint Genome Institute (JGI-PGF)"/>
            <person name="Copeland A."/>
            <person name="Lucas S."/>
            <person name="Lapidus A."/>
            <person name="Barry K."/>
            <person name="Detter J.C."/>
            <person name="Glavina del Rio T."/>
            <person name="Hammon N."/>
            <person name="Israni S."/>
            <person name="Dalin E."/>
            <person name="Tice H."/>
            <person name="Bruce D."/>
            <person name="Pitluck S."/>
            <person name="Richardson P."/>
        </authorList>
    </citation>
    <scope>NUCLEOTIDE SEQUENCE [LARGE SCALE GENOMIC DNA]</scope>
    <source>
        <strain evidence="1">DSM 684</strain>
    </source>
</reference>
<keyword evidence="2" id="KW-1185">Reference proteome</keyword>
<sequence>MHFFKQCLAEMLSFKALLPPEDRLVNGRLDPFVFLEFVDAEMTEKERPMFLESLSRQAPFGDGVWQRKMCLKFGLESTIRSKGRPRRQEK</sequence>
<gene>
    <name evidence="1" type="ORF">Dace_0826</name>
</gene>
<name>Q1JWY6_DESA6</name>
<reference evidence="1" key="1">
    <citation type="submission" date="2006-05" db="EMBL/GenBank/DDBJ databases">
        <title>Annotation of the draft genome assembly of Desulfuromonas acetoxidans DSM 684.</title>
        <authorList>
            <consortium name="US DOE Joint Genome Institute (JGI-ORNL)"/>
            <person name="Larimer F."/>
            <person name="Land M."/>
            <person name="Hauser L."/>
        </authorList>
    </citation>
    <scope>NUCLEOTIDE SEQUENCE [LARGE SCALE GENOMIC DNA]</scope>
    <source>
        <strain evidence="1">DSM 684</strain>
    </source>
</reference>
<protein>
    <submittedName>
        <fullName evidence="1">Uncharacterized protein</fullName>
    </submittedName>
</protein>
<dbReference type="EMBL" id="AAEW02000018">
    <property type="protein sequence ID" value="EAT14772.1"/>
    <property type="molecule type" value="Genomic_DNA"/>
</dbReference>
<comment type="caution">
    <text evidence="1">The sequence shown here is derived from an EMBL/GenBank/DDBJ whole genome shotgun (WGS) entry which is preliminary data.</text>
</comment>
<dbReference type="AlphaFoldDB" id="Q1JWY6"/>
<evidence type="ECO:0000313" key="1">
    <source>
        <dbReference type="EMBL" id="EAT14772.1"/>
    </source>
</evidence>